<evidence type="ECO:0000313" key="3">
    <source>
        <dbReference type="Proteomes" id="UP000286268"/>
    </source>
</evidence>
<accession>A0A3R5QU15</accession>
<feature type="transmembrane region" description="Helical" evidence="1">
    <location>
        <begin position="36"/>
        <end position="57"/>
    </location>
</feature>
<proteinExistence type="predicted"/>
<keyword evidence="1" id="KW-0812">Transmembrane</keyword>
<dbReference type="EMBL" id="CP025746">
    <property type="protein sequence ID" value="QAA32519.1"/>
    <property type="molecule type" value="Genomic_DNA"/>
</dbReference>
<organism evidence="2 3">
    <name type="scientific">Clostridium manihotivorum</name>
    <dbReference type="NCBI Taxonomy" id="2320868"/>
    <lineage>
        <taxon>Bacteria</taxon>
        <taxon>Bacillati</taxon>
        <taxon>Bacillota</taxon>
        <taxon>Clostridia</taxon>
        <taxon>Eubacteriales</taxon>
        <taxon>Clostridiaceae</taxon>
        <taxon>Clostridium</taxon>
    </lineage>
</organism>
<reference evidence="2 3" key="1">
    <citation type="submission" date="2018-01" db="EMBL/GenBank/DDBJ databases">
        <title>Genome Sequencing and Assembly of Anaerobacter polyendosporus strain CT4.</title>
        <authorList>
            <person name="Tachaapaikoon C."/>
            <person name="Sutheeworapong S."/>
            <person name="Jenjaroenpun P."/>
            <person name="Wongsurawat T."/>
            <person name="Nookeaw I."/>
            <person name="Cheawchanlertfa P."/>
            <person name="Kosugi A."/>
            <person name="Cheevadhanarak S."/>
            <person name="Ratanakhanokchai K."/>
        </authorList>
    </citation>
    <scope>NUCLEOTIDE SEQUENCE [LARGE SCALE GENOMIC DNA]</scope>
    <source>
        <strain evidence="2 3">CT4</strain>
    </source>
</reference>
<keyword evidence="3" id="KW-1185">Reference proteome</keyword>
<feature type="transmembrane region" description="Helical" evidence="1">
    <location>
        <begin position="69"/>
        <end position="92"/>
    </location>
</feature>
<dbReference type="KEGG" id="cmah:C1I91_13250"/>
<name>A0A3R5QU15_9CLOT</name>
<protein>
    <submittedName>
        <fullName evidence="2">Uncharacterized protein</fullName>
    </submittedName>
</protein>
<keyword evidence="1" id="KW-1133">Transmembrane helix</keyword>
<evidence type="ECO:0000313" key="2">
    <source>
        <dbReference type="EMBL" id="QAA32519.1"/>
    </source>
</evidence>
<keyword evidence="1" id="KW-0472">Membrane</keyword>
<sequence length="167" mass="19747">MNRFLRLIIWISICSIILYYLLQKVLLLFGMTFRPWIGDFLLITKSVLIITLLILIIRRLKFKHNWANTLKGLLGVVLIIGIIIVTTLIFAFSHQPEHVVYRNDKKLVATVDSYLDVYVYFYPYRNWFVMGKDLQMREWYGNGGYDPFNMPTGEKAPIPNKVDYYNK</sequence>
<dbReference type="AlphaFoldDB" id="A0A3R5QU15"/>
<feature type="transmembrane region" description="Helical" evidence="1">
    <location>
        <begin position="7"/>
        <end position="30"/>
    </location>
</feature>
<dbReference type="Proteomes" id="UP000286268">
    <property type="component" value="Chromosome"/>
</dbReference>
<gene>
    <name evidence="2" type="ORF">C1I91_13250</name>
</gene>
<evidence type="ECO:0000256" key="1">
    <source>
        <dbReference type="SAM" id="Phobius"/>
    </source>
</evidence>